<dbReference type="EC" id="5.4.99.-" evidence="9"/>
<feature type="domain" description="Pseudouridine synthase RsuA/RluA-like" evidence="10">
    <location>
        <begin position="20"/>
        <end position="167"/>
    </location>
</feature>
<dbReference type="AlphaFoldDB" id="A0A552WZN3"/>
<reference evidence="11 12" key="1">
    <citation type="submission" date="2019-07" db="EMBL/GenBank/DDBJ databases">
        <authorList>
            <person name="Yang M."/>
            <person name="Zhao D."/>
            <person name="Xiang H."/>
        </authorList>
    </citation>
    <scope>NUCLEOTIDE SEQUENCE [LARGE SCALE GENOMIC DNA]</scope>
    <source>
        <strain evidence="11 12">IM1326</strain>
    </source>
</reference>
<dbReference type="InterPro" id="IPR050188">
    <property type="entry name" value="RluA_PseudoU_synthase"/>
</dbReference>
<sequence>MFVYNPPLDPWLTMLWRDDDFIVFNKPAGLLSVPGKAPEHKDSLILRVQRALPSARVVHRLDMATSGIIVMALHKEAQGKLGQQFERRQVTKHYRARVFGHMENDAGEVALPLRCDWPNRPKQMVCTEQGKSALTRFQVVSRNANTTDVQLFPVTGRSHQLRVHMQQLGHPILGDRLYGTADSIAAAPRLLLHAEFIAFRHPLTGAELEFYSPPPF</sequence>
<dbReference type="PANTHER" id="PTHR21600">
    <property type="entry name" value="MITOCHONDRIAL RNA PSEUDOURIDINE SYNTHASE"/>
    <property type="match status" value="1"/>
</dbReference>
<comment type="catalytic activity">
    <reaction evidence="9">
        <text>a uridine in RNA = a pseudouridine in RNA</text>
        <dbReference type="Rhea" id="RHEA:48348"/>
        <dbReference type="Rhea" id="RHEA-COMP:12068"/>
        <dbReference type="Rhea" id="RHEA-COMP:12069"/>
        <dbReference type="ChEBI" id="CHEBI:65314"/>
        <dbReference type="ChEBI" id="CHEBI:65315"/>
    </reaction>
</comment>
<dbReference type="GO" id="GO:0008033">
    <property type="term" value="P:tRNA processing"/>
    <property type="evidence" value="ECO:0007669"/>
    <property type="project" value="UniProtKB-KW"/>
</dbReference>
<dbReference type="GO" id="GO:0160151">
    <property type="term" value="F:tRNA pseudouridine(32) synthase activity"/>
    <property type="evidence" value="ECO:0007669"/>
    <property type="project" value="UniProtKB-EC"/>
</dbReference>
<name>A0A552WZN3_9GAMM</name>
<proteinExistence type="inferred from homology"/>
<dbReference type="Proteomes" id="UP000320359">
    <property type="component" value="Unassembled WGS sequence"/>
</dbReference>
<evidence type="ECO:0000256" key="7">
    <source>
        <dbReference type="ARBA" id="ARBA00037305"/>
    </source>
</evidence>
<dbReference type="EMBL" id="VJWL01000004">
    <property type="protein sequence ID" value="TRW48145.1"/>
    <property type="molecule type" value="Genomic_DNA"/>
</dbReference>
<comment type="function">
    <text evidence="9">Responsible for synthesis of pseudouridine from uracil.</text>
</comment>
<dbReference type="GO" id="GO:0160142">
    <property type="term" value="F:23S rRNA pseudouridine(746) synthase activity"/>
    <property type="evidence" value="ECO:0007669"/>
    <property type="project" value="UniProtKB-EC"/>
</dbReference>
<dbReference type="SUPFAM" id="SSF55120">
    <property type="entry name" value="Pseudouridine synthase"/>
    <property type="match status" value="1"/>
</dbReference>
<dbReference type="PROSITE" id="PS01129">
    <property type="entry name" value="PSI_RLU"/>
    <property type="match status" value="1"/>
</dbReference>
<organism evidence="11 12">
    <name type="scientific">Aliidiomarina halalkaliphila</name>
    <dbReference type="NCBI Taxonomy" id="2593535"/>
    <lineage>
        <taxon>Bacteria</taxon>
        <taxon>Pseudomonadati</taxon>
        <taxon>Pseudomonadota</taxon>
        <taxon>Gammaproteobacteria</taxon>
        <taxon>Alteromonadales</taxon>
        <taxon>Idiomarinaceae</taxon>
        <taxon>Aliidiomarina</taxon>
    </lineage>
</organism>
<dbReference type="InterPro" id="IPR006225">
    <property type="entry name" value="PsdUridine_synth_RluC/D"/>
</dbReference>
<evidence type="ECO:0000256" key="5">
    <source>
        <dbReference type="ARBA" id="ARBA00036184"/>
    </source>
</evidence>
<comment type="similarity">
    <text evidence="1 9">Belongs to the pseudouridine synthase RluA family.</text>
</comment>
<gene>
    <name evidence="11" type="ORF">FM042_10850</name>
</gene>
<evidence type="ECO:0000256" key="9">
    <source>
        <dbReference type="RuleBase" id="RU362028"/>
    </source>
</evidence>
<feature type="active site" evidence="8">
    <location>
        <position position="62"/>
    </location>
</feature>
<accession>A0A552WZN3</accession>
<evidence type="ECO:0000256" key="2">
    <source>
        <dbReference type="ARBA" id="ARBA00022552"/>
    </source>
</evidence>
<dbReference type="CDD" id="cd02869">
    <property type="entry name" value="PseudoU_synth_RluA_like"/>
    <property type="match status" value="1"/>
</dbReference>
<evidence type="ECO:0000256" key="8">
    <source>
        <dbReference type="PIRSR" id="PIRSR606225-1"/>
    </source>
</evidence>
<evidence type="ECO:0000256" key="3">
    <source>
        <dbReference type="ARBA" id="ARBA00022694"/>
    </source>
</evidence>
<comment type="catalytic activity">
    <reaction evidence="5">
        <text>uridine(32) in tRNA = pseudouridine(32) in tRNA</text>
        <dbReference type="Rhea" id="RHEA:42544"/>
        <dbReference type="Rhea" id="RHEA-COMP:10107"/>
        <dbReference type="Rhea" id="RHEA-COMP:10108"/>
        <dbReference type="ChEBI" id="CHEBI:65314"/>
        <dbReference type="ChEBI" id="CHEBI:65315"/>
        <dbReference type="EC" id="5.4.99.28"/>
    </reaction>
</comment>
<dbReference type="RefSeq" id="WP_143236467.1">
    <property type="nucleotide sequence ID" value="NZ_VJWL01000004.1"/>
</dbReference>
<comment type="caution">
    <text evidence="11">The sequence shown here is derived from an EMBL/GenBank/DDBJ whole genome shotgun (WGS) entry which is preliminary data.</text>
</comment>
<evidence type="ECO:0000256" key="4">
    <source>
        <dbReference type="ARBA" id="ARBA00023235"/>
    </source>
</evidence>
<comment type="function">
    <text evidence="7">Dual specificity enzyme that catalyzes the synthesis of pseudouridine from uracil-746 in 23S ribosomal RNA and from uracil-32 in the anticodon stem and loop of transfer RNAs.</text>
</comment>
<dbReference type="GO" id="GO:0003723">
    <property type="term" value="F:RNA binding"/>
    <property type="evidence" value="ECO:0007669"/>
    <property type="project" value="InterPro"/>
</dbReference>
<dbReference type="InterPro" id="IPR020103">
    <property type="entry name" value="PsdUridine_synth_cat_dom_sf"/>
</dbReference>
<protein>
    <recommendedName>
        <fullName evidence="9">Pseudouridine synthase</fullName>
        <ecNumber evidence="9">5.4.99.-</ecNumber>
    </recommendedName>
</protein>
<keyword evidence="4 9" id="KW-0413">Isomerase</keyword>
<dbReference type="Gene3D" id="3.30.2350.10">
    <property type="entry name" value="Pseudouridine synthase"/>
    <property type="match status" value="1"/>
</dbReference>
<keyword evidence="2" id="KW-0698">rRNA processing</keyword>
<evidence type="ECO:0000259" key="10">
    <source>
        <dbReference type="Pfam" id="PF00849"/>
    </source>
</evidence>
<comment type="catalytic activity">
    <reaction evidence="6">
        <text>uridine(746) in 23S rRNA = pseudouridine(746) in 23S rRNA</text>
        <dbReference type="Rhea" id="RHEA:42548"/>
        <dbReference type="Rhea" id="RHEA-COMP:10109"/>
        <dbReference type="Rhea" id="RHEA-COMP:10110"/>
        <dbReference type="ChEBI" id="CHEBI:65314"/>
        <dbReference type="ChEBI" id="CHEBI:65315"/>
        <dbReference type="EC" id="5.4.99.29"/>
    </reaction>
</comment>
<dbReference type="FunFam" id="3.30.2350.10:FF:000005">
    <property type="entry name" value="Pseudouridine synthase"/>
    <property type="match status" value="1"/>
</dbReference>
<dbReference type="InterPro" id="IPR006145">
    <property type="entry name" value="PsdUridine_synth_RsuA/RluA"/>
</dbReference>
<dbReference type="OrthoDB" id="9785808at2"/>
<evidence type="ECO:0000313" key="11">
    <source>
        <dbReference type="EMBL" id="TRW48145.1"/>
    </source>
</evidence>
<evidence type="ECO:0000256" key="1">
    <source>
        <dbReference type="ARBA" id="ARBA00010876"/>
    </source>
</evidence>
<evidence type="ECO:0000313" key="12">
    <source>
        <dbReference type="Proteomes" id="UP000320359"/>
    </source>
</evidence>
<dbReference type="InterPro" id="IPR006224">
    <property type="entry name" value="PsdUridine_synth_RluA-like_CS"/>
</dbReference>
<dbReference type="GO" id="GO:0000455">
    <property type="term" value="P:enzyme-directed rRNA pseudouridine synthesis"/>
    <property type="evidence" value="ECO:0007669"/>
    <property type="project" value="TreeGrafter"/>
</dbReference>
<dbReference type="PANTHER" id="PTHR21600:SF91">
    <property type="entry name" value="DUAL-SPECIFICITY RNA PSEUDOURIDINE SYNTHASE RLUA"/>
    <property type="match status" value="1"/>
</dbReference>
<dbReference type="Pfam" id="PF00849">
    <property type="entry name" value="PseudoU_synth_2"/>
    <property type="match status" value="1"/>
</dbReference>
<evidence type="ECO:0000256" key="6">
    <source>
        <dbReference type="ARBA" id="ARBA00036916"/>
    </source>
</evidence>
<keyword evidence="3" id="KW-0819">tRNA processing</keyword>
<keyword evidence="12" id="KW-1185">Reference proteome</keyword>
<dbReference type="NCBIfam" id="TIGR00005">
    <property type="entry name" value="rluA_subfam"/>
    <property type="match status" value="1"/>
</dbReference>